<dbReference type="AlphaFoldDB" id="A0A1E5FZX5"/>
<proteinExistence type="predicted"/>
<organism evidence="2 3">
    <name type="scientific">Desulfuribacillus alkaliarsenatis</name>
    <dbReference type="NCBI Taxonomy" id="766136"/>
    <lineage>
        <taxon>Bacteria</taxon>
        <taxon>Bacillati</taxon>
        <taxon>Bacillota</taxon>
        <taxon>Desulfuribacillia</taxon>
        <taxon>Desulfuribacillales</taxon>
        <taxon>Desulfuribacillaceae</taxon>
        <taxon>Desulfuribacillus</taxon>
    </lineage>
</organism>
<reference evidence="2 3" key="1">
    <citation type="submission" date="2016-09" db="EMBL/GenBank/DDBJ databases">
        <title>Draft genome sequence for the type strain of Desulfuribacillus alkaliarsenatis AHT28, an obligately anaerobic, sulfidogenic bacterium isolated from Russian soda lake sediments.</title>
        <authorList>
            <person name="Abin C.A."/>
            <person name="Hollibaugh J.T."/>
        </authorList>
    </citation>
    <scope>NUCLEOTIDE SEQUENCE [LARGE SCALE GENOMIC DNA]</scope>
    <source>
        <strain evidence="2 3">AHT28</strain>
    </source>
</reference>
<gene>
    <name evidence="2" type="ORF">BHF68_10345</name>
</gene>
<evidence type="ECO:0000313" key="3">
    <source>
        <dbReference type="Proteomes" id="UP000094296"/>
    </source>
</evidence>
<keyword evidence="1" id="KW-1133">Transmembrane helix</keyword>
<dbReference type="Proteomes" id="UP000094296">
    <property type="component" value="Unassembled WGS sequence"/>
</dbReference>
<protein>
    <submittedName>
        <fullName evidence="2">Uncharacterized protein</fullName>
    </submittedName>
</protein>
<dbReference type="EMBL" id="MIJE01000033">
    <property type="protein sequence ID" value="OEF96122.1"/>
    <property type="molecule type" value="Genomic_DNA"/>
</dbReference>
<feature type="transmembrane region" description="Helical" evidence="1">
    <location>
        <begin position="12"/>
        <end position="31"/>
    </location>
</feature>
<keyword evidence="1" id="KW-0472">Membrane</keyword>
<evidence type="ECO:0000256" key="1">
    <source>
        <dbReference type="SAM" id="Phobius"/>
    </source>
</evidence>
<sequence length="209" mass="24762">METKNNRSIKEYRSIIELVLIISIVINLYQFHNFRSIKADEHKQNVTIIQRTVTDSERLYRIINNKILDSVDSKEVQITFDSTRVKDWNAIVSWSRESTNRIEQFKYNRKNFSQKEYRSLQYIISSTGYILNHINNEISTRNPAFTILPEEIETIETIAEIYQLISNGITVTQQDVQFDHELMKSLIEPFSRIDNSGWVELMEEEFLTD</sequence>
<accession>A0A1E5FZX5</accession>
<keyword evidence="3" id="KW-1185">Reference proteome</keyword>
<dbReference type="STRING" id="766136.BHF68_10345"/>
<name>A0A1E5FZX5_9FIRM</name>
<evidence type="ECO:0000313" key="2">
    <source>
        <dbReference type="EMBL" id="OEF96122.1"/>
    </source>
</evidence>
<keyword evidence="1" id="KW-0812">Transmembrane</keyword>
<dbReference type="RefSeq" id="WP_069644043.1">
    <property type="nucleotide sequence ID" value="NZ_MIJE01000033.1"/>
</dbReference>
<comment type="caution">
    <text evidence="2">The sequence shown here is derived from an EMBL/GenBank/DDBJ whole genome shotgun (WGS) entry which is preliminary data.</text>
</comment>